<accession>A0A5R8KER1</accession>
<dbReference type="AlphaFoldDB" id="A0A5R8KER1"/>
<evidence type="ECO:0008006" key="4">
    <source>
        <dbReference type="Google" id="ProtNLM"/>
    </source>
</evidence>
<reference evidence="2 3" key="1">
    <citation type="submission" date="2019-05" db="EMBL/GenBank/DDBJ databases">
        <title>Verrucobacter flavum gen. nov., sp. nov. a new member of the family Verrucomicrobiaceae.</title>
        <authorList>
            <person name="Szuroczki S."/>
            <person name="Abbaszade G."/>
            <person name="Szabo A."/>
            <person name="Felfoldi T."/>
            <person name="Schumann P."/>
            <person name="Boka K."/>
            <person name="Keki Z."/>
            <person name="Toumi M."/>
            <person name="Toth E."/>
        </authorList>
    </citation>
    <scope>NUCLEOTIDE SEQUENCE [LARGE SCALE GENOMIC DNA]</scope>
    <source>
        <strain evidence="2 3">MG-N-17</strain>
    </source>
</reference>
<sequence>MRPILFLLSALIATGSTLFWFLKGAHLGWTRTTVQVDKYDEILELTYPTFEDRFLPGIDFLAAALIASLVLFSISLFILKKPTTK</sequence>
<feature type="transmembrane region" description="Helical" evidence="1">
    <location>
        <begin position="54"/>
        <end position="79"/>
    </location>
</feature>
<keyword evidence="1" id="KW-0472">Membrane</keyword>
<evidence type="ECO:0000256" key="1">
    <source>
        <dbReference type="SAM" id="Phobius"/>
    </source>
</evidence>
<keyword evidence="1" id="KW-1133">Transmembrane helix</keyword>
<dbReference type="EMBL" id="VAUV01000007">
    <property type="protein sequence ID" value="TLD70751.1"/>
    <property type="molecule type" value="Genomic_DNA"/>
</dbReference>
<keyword evidence="1" id="KW-0812">Transmembrane</keyword>
<protein>
    <recommendedName>
        <fullName evidence="4">DUF1461 domain-containing protein</fullName>
    </recommendedName>
</protein>
<gene>
    <name evidence="2" type="ORF">FEM03_10600</name>
</gene>
<dbReference type="Proteomes" id="UP000306196">
    <property type="component" value="Unassembled WGS sequence"/>
</dbReference>
<name>A0A5R8KER1_9BACT</name>
<proteinExistence type="predicted"/>
<organism evidence="2 3">
    <name type="scientific">Phragmitibacter flavus</name>
    <dbReference type="NCBI Taxonomy" id="2576071"/>
    <lineage>
        <taxon>Bacteria</taxon>
        <taxon>Pseudomonadati</taxon>
        <taxon>Verrucomicrobiota</taxon>
        <taxon>Verrucomicrobiia</taxon>
        <taxon>Verrucomicrobiales</taxon>
        <taxon>Verrucomicrobiaceae</taxon>
        <taxon>Phragmitibacter</taxon>
    </lineage>
</organism>
<evidence type="ECO:0000313" key="2">
    <source>
        <dbReference type="EMBL" id="TLD70751.1"/>
    </source>
</evidence>
<comment type="caution">
    <text evidence="2">The sequence shown here is derived from an EMBL/GenBank/DDBJ whole genome shotgun (WGS) entry which is preliminary data.</text>
</comment>
<dbReference type="RefSeq" id="WP_138086221.1">
    <property type="nucleotide sequence ID" value="NZ_VAUV01000007.1"/>
</dbReference>
<evidence type="ECO:0000313" key="3">
    <source>
        <dbReference type="Proteomes" id="UP000306196"/>
    </source>
</evidence>
<dbReference type="OrthoDB" id="199722at2"/>
<keyword evidence="3" id="KW-1185">Reference proteome</keyword>